<dbReference type="PROSITE" id="PS51257">
    <property type="entry name" value="PROKAR_LIPOPROTEIN"/>
    <property type="match status" value="1"/>
</dbReference>
<name>A0A133UN87_9EURY</name>
<accession>A0A133UN87</accession>
<dbReference type="Proteomes" id="UP000070155">
    <property type="component" value="Unassembled WGS sequence"/>
</dbReference>
<dbReference type="AlphaFoldDB" id="A0A133UN87"/>
<evidence type="ECO:0000313" key="3">
    <source>
        <dbReference type="Proteomes" id="UP000070155"/>
    </source>
</evidence>
<dbReference type="EMBL" id="LHXQ01000001">
    <property type="protein sequence ID" value="KXA95580.1"/>
    <property type="molecule type" value="Genomic_DNA"/>
</dbReference>
<feature type="transmembrane region" description="Helical" evidence="1">
    <location>
        <begin position="7"/>
        <end position="28"/>
    </location>
</feature>
<keyword evidence="1" id="KW-0812">Transmembrane</keyword>
<keyword evidence="3" id="KW-1185">Reference proteome</keyword>
<protein>
    <submittedName>
        <fullName evidence="2">Uncharacterized protein</fullName>
    </submittedName>
</protein>
<comment type="caution">
    <text evidence="2">The sequence shown here is derived from an EMBL/GenBank/DDBJ whole genome shotgun (WGS) entry which is preliminary data.</text>
</comment>
<reference evidence="2 3" key="1">
    <citation type="journal article" date="2016" name="Sci. Rep.">
        <title>Metabolic traits of an uncultured archaeal lineage -MSBL1- from brine pools of the Red Sea.</title>
        <authorList>
            <person name="Mwirichia R."/>
            <person name="Alam I."/>
            <person name="Rashid M."/>
            <person name="Vinu M."/>
            <person name="Ba-Alawi W."/>
            <person name="Anthony Kamau A."/>
            <person name="Kamanda Ngugi D."/>
            <person name="Goker M."/>
            <person name="Klenk H.P."/>
            <person name="Bajic V."/>
            <person name="Stingl U."/>
        </authorList>
    </citation>
    <scope>NUCLEOTIDE SEQUENCE [LARGE SCALE GENOMIC DNA]</scope>
    <source>
        <strain evidence="2">SCGC-AAA259I07</strain>
    </source>
</reference>
<keyword evidence="1" id="KW-1133">Transmembrane helix</keyword>
<evidence type="ECO:0000256" key="1">
    <source>
        <dbReference type="SAM" id="Phobius"/>
    </source>
</evidence>
<gene>
    <name evidence="2" type="ORF">AKJ36_00100</name>
</gene>
<keyword evidence="1" id="KW-0472">Membrane</keyword>
<proteinExistence type="predicted"/>
<organism evidence="2 3">
    <name type="scientific">candidate division MSBL1 archaeon SCGC-AAA259I07</name>
    <dbReference type="NCBI Taxonomy" id="1698266"/>
    <lineage>
        <taxon>Archaea</taxon>
        <taxon>Methanobacteriati</taxon>
        <taxon>Methanobacteriota</taxon>
        <taxon>candidate division MSBL1</taxon>
    </lineage>
</organism>
<feature type="transmembrane region" description="Helical" evidence="1">
    <location>
        <begin position="34"/>
        <end position="51"/>
    </location>
</feature>
<sequence length="110" mass="11898">MKNCFECGIIGGFLGAGIGLLIGCTILQTISISAFLGMASVLATAIPSNFWSKGSQTKIERIPYTGKPCVDKDLAPQGSETQKELKKACQIKTKQEYRKTTYSNHKTCSC</sequence>
<evidence type="ECO:0000313" key="2">
    <source>
        <dbReference type="EMBL" id="KXA95580.1"/>
    </source>
</evidence>